<accession>A0A7H8R1M6</accession>
<dbReference type="GO" id="GO:0020037">
    <property type="term" value="F:heme binding"/>
    <property type="evidence" value="ECO:0007669"/>
    <property type="project" value="InterPro"/>
</dbReference>
<evidence type="ECO:0008006" key="10">
    <source>
        <dbReference type="Google" id="ProtNLM"/>
    </source>
</evidence>
<dbReference type="PRINTS" id="PR00385">
    <property type="entry name" value="P450"/>
</dbReference>
<dbReference type="GO" id="GO:0005506">
    <property type="term" value="F:iron ion binding"/>
    <property type="evidence" value="ECO:0007669"/>
    <property type="project" value="InterPro"/>
</dbReference>
<sequence length="509" mass="58311">MAGLGKVAEAIAEHPLLAISWPKLLLLGWLSYLVTRSIYRAFLSPIAHIPGPKLAAVTRWYEAYYEIALSGQYSFHINKLHDKYGPIIRVAPDEIHIRDPTFYDEVYTKNPRVEKPGWDVKFGSPGSVFTTSDATIHRRRRATLNPMFSRRSILSLEQLIRQQTEVLCKRIAEYRATKEPLSVTEMLPAFTGDIIMEYAFGFSYKQLQSPTFESFHEAFMAIGSSAHVASFFPWAIAIMNLLPDKWVERIQPPMASLLRLKKDQWSIIGRKIRENAEHGQETEKTEEETSKKTANTTIFSEILSSKTLPASDKSQQRLADEAQLLVAAGVETTAFALSVGIYHIVNTPHIRRLLQDELFAAFPLGYRTMPSLHEFEKLPYLRACIQESLRLSYGISARNPRRHPDRILKYENNGKVYTIPKNTKVSMTIVDVHHDESIFPDSFRFAPERWLQEPKAPDGRPLEQYLVSFGKGTRICLGLNLAWTELYFAMGMMFRRFDFELHETDESDS</sequence>
<dbReference type="Proteomes" id="UP000509510">
    <property type="component" value="Chromosome IV"/>
</dbReference>
<dbReference type="InterPro" id="IPR002401">
    <property type="entry name" value="Cyt_P450_E_grp-I"/>
</dbReference>
<dbReference type="EMBL" id="CP055901">
    <property type="protein sequence ID" value="QKX60270.1"/>
    <property type="molecule type" value="Genomic_DNA"/>
</dbReference>
<dbReference type="PANTHER" id="PTHR24305:SF152">
    <property type="entry name" value="P450, PUTATIVE (EUROFUNG)-RELATED"/>
    <property type="match status" value="1"/>
</dbReference>
<dbReference type="OrthoDB" id="3945418at2759"/>
<keyword evidence="3 6" id="KW-0560">Oxidoreductase</keyword>
<feature type="compositionally biased region" description="Basic and acidic residues" evidence="7">
    <location>
        <begin position="272"/>
        <end position="291"/>
    </location>
</feature>
<dbReference type="PROSITE" id="PS00086">
    <property type="entry name" value="CYTOCHROME_P450"/>
    <property type="match status" value="1"/>
</dbReference>
<keyword evidence="6" id="KW-0503">Monooxygenase</keyword>
<feature type="region of interest" description="Disordered" evidence="7">
    <location>
        <begin position="272"/>
        <end position="294"/>
    </location>
</feature>
<evidence type="ECO:0000256" key="6">
    <source>
        <dbReference type="RuleBase" id="RU000461"/>
    </source>
</evidence>
<dbReference type="PANTHER" id="PTHR24305">
    <property type="entry name" value="CYTOCHROME P450"/>
    <property type="match status" value="1"/>
</dbReference>
<dbReference type="Pfam" id="PF00067">
    <property type="entry name" value="p450"/>
    <property type="match status" value="1"/>
</dbReference>
<feature type="binding site" description="axial binding residue" evidence="5">
    <location>
        <position position="476"/>
    </location>
    <ligand>
        <name>heme</name>
        <dbReference type="ChEBI" id="CHEBI:30413"/>
    </ligand>
    <ligandPart>
        <name>Fe</name>
        <dbReference type="ChEBI" id="CHEBI:18248"/>
    </ligandPart>
</feature>
<dbReference type="PRINTS" id="PR00463">
    <property type="entry name" value="EP450I"/>
</dbReference>
<dbReference type="CDD" id="cd11062">
    <property type="entry name" value="CYP58-like"/>
    <property type="match status" value="1"/>
</dbReference>
<dbReference type="KEGG" id="trg:TRUGW13939_07413"/>
<evidence type="ECO:0000313" key="8">
    <source>
        <dbReference type="EMBL" id="QKX60270.1"/>
    </source>
</evidence>
<comment type="cofactor">
    <cofactor evidence="1 5">
        <name>heme</name>
        <dbReference type="ChEBI" id="CHEBI:30413"/>
    </cofactor>
</comment>
<dbReference type="InterPro" id="IPR036396">
    <property type="entry name" value="Cyt_P450_sf"/>
</dbReference>
<proteinExistence type="inferred from homology"/>
<dbReference type="Gene3D" id="1.10.630.10">
    <property type="entry name" value="Cytochrome P450"/>
    <property type="match status" value="1"/>
</dbReference>
<evidence type="ECO:0000256" key="2">
    <source>
        <dbReference type="ARBA" id="ARBA00022723"/>
    </source>
</evidence>
<keyword evidence="9" id="KW-1185">Reference proteome</keyword>
<gene>
    <name evidence="8" type="ORF">TRUGW13939_07413</name>
</gene>
<evidence type="ECO:0000256" key="7">
    <source>
        <dbReference type="SAM" id="MobiDB-lite"/>
    </source>
</evidence>
<name>A0A7H8R1M6_TALRU</name>
<keyword evidence="2 5" id="KW-0479">Metal-binding</keyword>
<dbReference type="InterPro" id="IPR017972">
    <property type="entry name" value="Cyt_P450_CS"/>
</dbReference>
<protein>
    <recommendedName>
        <fullName evidence="10">Cytochrome P450</fullName>
    </recommendedName>
</protein>
<dbReference type="SUPFAM" id="SSF48264">
    <property type="entry name" value="Cytochrome P450"/>
    <property type="match status" value="1"/>
</dbReference>
<evidence type="ECO:0000256" key="1">
    <source>
        <dbReference type="ARBA" id="ARBA00001971"/>
    </source>
</evidence>
<comment type="similarity">
    <text evidence="6">Belongs to the cytochrome P450 family.</text>
</comment>
<dbReference type="GeneID" id="55994906"/>
<organism evidence="8 9">
    <name type="scientific">Talaromyces rugulosus</name>
    <name type="common">Penicillium rugulosum</name>
    <dbReference type="NCBI Taxonomy" id="121627"/>
    <lineage>
        <taxon>Eukaryota</taxon>
        <taxon>Fungi</taxon>
        <taxon>Dikarya</taxon>
        <taxon>Ascomycota</taxon>
        <taxon>Pezizomycotina</taxon>
        <taxon>Eurotiomycetes</taxon>
        <taxon>Eurotiomycetidae</taxon>
        <taxon>Eurotiales</taxon>
        <taxon>Trichocomaceae</taxon>
        <taxon>Talaromyces</taxon>
        <taxon>Talaromyces sect. Islandici</taxon>
    </lineage>
</organism>
<dbReference type="InterPro" id="IPR050121">
    <property type="entry name" value="Cytochrome_P450_monoxygenase"/>
</dbReference>
<dbReference type="AlphaFoldDB" id="A0A7H8R1M6"/>
<evidence type="ECO:0000256" key="4">
    <source>
        <dbReference type="ARBA" id="ARBA00023004"/>
    </source>
</evidence>
<dbReference type="RefSeq" id="XP_035346447.1">
    <property type="nucleotide sequence ID" value="XM_035490554.1"/>
</dbReference>
<keyword evidence="4 5" id="KW-0408">Iron</keyword>
<evidence type="ECO:0000256" key="3">
    <source>
        <dbReference type="ARBA" id="ARBA00023002"/>
    </source>
</evidence>
<evidence type="ECO:0000313" key="9">
    <source>
        <dbReference type="Proteomes" id="UP000509510"/>
    </source>
</evidence>
<dbReference type="InterPro" id="IPR001128">
    <property type="entry name" value="Cyt_P450"/>
</dbReference>
<dbReference type="GO" id="GO:0016705">
    <property type="term" value="F:oxidoreductase activity, acting on paired donors, with incorporation or reduction of molecular oxygen"/>
    <property type="evidence" value="ECO:0007669"/>
    <property type="project" value="InterPro"/>
</dbReference>
<evidence type="ECO:0000256" key="5">
    <source>
        <dbReference type="PIRSR" id="PIRSR602401-1"/>
    </source>
</evidence>
<dbReference type="GO" id="GO:0004497">
    <property type="term" value="F:monooxygenase activity"/>
    <property type="evidence" value="ECO:0007669"/>
    <property type="project" value="UniProtKB-KW"/>
</dbReference>
<keyword evidence="5 6" id="KW-0349">Heme</keyword>
<reference evidence="9" key="1">
    <citation type="submission" date="2020-06" db="EMBL/GenBank/DDBJ databases">
        <title>A chromosome-scale genome assembly of Talaromyces rugulosus W13939.</title>
        <authorList>
            <person name="Wang B."/>
            <person name="Guo L."/>
            <person name="Ye K."/>
            <person name="Wang L."/>
        </authorList>
    </citation>
    <scope>NUCLEOTIDE SEQUENCE [LARGE SCALE GENOMIC DNA]</scope>
    <source>
        <strain evidence="9">W13939</strain>
    </source>
</reference>